<comment type="similarity">
    <text evidence="2 3">Belongs to the LOG family.</text>
</comment>
<dbReference type="Pfam" id="PF03641">
    <property type="entry name" value="Lysine_decarbox"/>
    <property type="match status" value="1"/>
</dbReference>
<proteinExistence type="inferred from homology"/>
<accession>A0A4R3LZS8</accession>
<dbReference type="GO" id="GO:0009691">
    <property type="term" value="P:cytokinin biosynthetic process"/>
    <property type="evidence" value="ECO:0007669"/>
    <property type="project" value="UniProtKB-UniRule"/>
</dbReference>
<dbReference type="EC" id="3.2.2.n1" evidence="3"/>
<evidence type="ECO:0000256" key="3">
    <source>
        <dbReference type="RuleBase" id="RU363015"/>
    </source>
</evidence>
<reference evidence="4 5" key="1">
    <citation type="submission" date="2019-03" db="EMBL/GenBank/DDBJ databases">
        <title>Genomic Encyclopedia of Type Strains, Phase IV (KMG-IV): sequencing the most valuable type-strain genomes for metagenomic binning, comparative biology and taxonomic classification.</title>
        <authorList>
            <person name="Goeker M."/>
        </authorList>
    </citation>
    <scope>NUCLEOTIDE SEQUENCE [LARGE SCALE GENOMIC DNA]</scope>
    <source>
        <strain evidence="4 5">DSM 19345</strain>
    </source>
</reference>
<gene>
    <name evidence="4" type="ORF">EDC22_11331</name>
</gene>
<dbReference type="NCBIfam" id="TIGR00730">
    <property type="entry name" value="Rossman fold protein, TIGR00730 family"/>
    <property type="match status" value="1"/>
</dbReference>
<evidence type="ECO:0000256" key="1">
    <source>
        <dbReference type="ARBA" id="ARBA00000274"/>
    </source>
</evidence>
<organism evidence="4 5">
    <name type="scientific">Tepidamorphus gemmatus</name>
    <dbReference type="NCBI Taxonomy" id="747076"/>
    <lineage>
        <taxon>Bacteria</taxon>
        <taxon>Pseudomonadati</taxon>
        <taxon>Pseudomonadota</taxon>
        <taxon>Alphaproteobacteria</taxon>
        <taxon>Hyphomicrobiales</taxon>
        <taxon>Tepidamorphaceae</taxon>
        <taxon>Tepidamorphus</taxon>
    </lineage>
</organism>
<dbReference type="PANTHER" id="PTHR31223">
    <property type="entry name" value="LOG FAMILY PROTEIN YJL055W"/>
    <property type="match status" value="1"/>
</dbReference>
<dbReference type="SUPFAM" id="SSF102405">
    <property type="entry name" value="MCP/YpsA-like"/>
    <property type="match status" value="1"/>
</dbReference>
<keyword evidence="5" id="KW-1185">Reference proteome</keyword>
<dbReference type="InterPro" id="IPR005269">
    <property type="entry name" value="LOG"/>
</dbReference>
<dbReference type="AlphaFoldDB" id="A0A4R3LZS8"/>
<dbReference type="OrthoDB" id="9801098at2"/>
<evidence type="ECO:0000256" key="2">
    <source>
        <dbReference type="ARBA" id="ARBA00006763"/>
    </source>
</evidence>
<dbReference type="Proteomes" id="UP000295678">
    <property type="component" value="Unassembled WGS sequence"/>
</dbReference>
<dbReference type="GO" id="GO:0005829">
    <property type="term" value="C:cytosol"/>
    <property type="evidence" value="ECO:0007669"/>
    <property type="project" value="TreeGrafter"/>
</dbReference>
<keyword evidence="3" id="KW-0203">Cytokinin biosynthesis</keyword>
<evidence type="ECO:0000313" key="4">
    <source>
        <dbReference type="EMBL" id="TCT05409.1"/>
    </source>
</evidence>
<keyword evidence="3" id="KW-0378">Hydrolase</keyword>
<dbReference type="RefSeq" id="WP_132807690.1">
    <property type="nucleotide sequence ID" value="NZ_SMAK01000013.1"/>
</dbReference>
<sequence>MSKLDNICVYCGSGSGLNPKFGEAAERLGRRMAEAGIGLVYGGGSLGLMGTVARSVLLHGGTVTGIIPRFLTERERMLEAVQELIVTEDMHERKRLMFERSDAFVALPGGLGTLEETVEMLTWAQLGRHTKPIALANVDGYWGPLNALLAHMRAETFIRPGLEVDYLVVDEIDEIIPRLRRRLAEVPAETRADAEVTGRM</sequence>
<protein>
    <recommendedName>
        <fullName evidence="3">Cytokinin riboside 5'-monophosphate phosphoribohydrolase</fullName>
        <ecNumber evidence="3">3.2.2.n1</ecNumber>
    </recommendedName>
</protein>
<comment type="caution">
    <text evidence="4">The sequence shown here is derived from an EMBL/GenBank/DDBJ whole genome shotgun (WGS) entry which is preliminary data.</text>
</comment>
<dbReference type="Gene3D" id="3.40.50.450">
    <property type="match status" value="1"/>
</dbReference>
<dbReference type="InterPro" id="IPR031100">
    <property type="entry name" value="LOG_fam"/>
</dbReference>
<dbReference type="EMBL" id="SMAK01000013">
    <property type="protein sequence ID" value="TCT05409.1"/>
    <property type="molecule type" value="Genomic_DNA"/>
</dbReference>
<dbReference type="PANTHER" id="PTHR31223:SF70">
    <property type="entry name" value="LOG FAMILY PROTEIN YJL055W"/>
    <property type="match status" value="1"/>
</dbReference>
<evidence type="ECO:0000313" key="5">
    <source>
        <dbReference type="Proteomes" id="UP000295678"/>
    </source>
</evidence>
<dbReference type="GO" id="GO:0008714">
    <property type="term" value="F:AMP nucleosidase activity"/>
    <property type="evidence" value="ECO:0007669"/>
    <property type="project" value="UniProtKB-EC"/>
</dbReference>
<name>A0A4R3LZS8_9HYPH</name>
<comment type="catalytic activity">
    <reaction evidence="1">
        <text>AMP + H2O = D-ribose 5-phosphate + adenine</text>
        <dbReference type="Rhea" id="RHEA:20129"/>
        <dbReference type="ChEBI" id="CHEBI:15377"/>
        <dbReference type="ChEBI" id="CHEBI:16708"/>
        <dbReference type="ChEBI" id="CHEBI:78346"/>
        <dbReference type="ChEBI" id="CHEBI:456215"/>
        <dbReference type="EC" id="3.2.2.4"/>
    </reaction>
</comment>